<evidence type="ECO:0008006" key="12">
    <source>
        <dbReference type="Google" id="ProtNLM"/>
    </source>
</evidence>
<comment type="subcellular location">
    <subcellularLocation>
        <location evidence="1">Chromosome</location>
        <location evidence="1">Centromere</location>
        <location evidence="1">Kinetochore</location>
    </subcellularLocation>
</comment>
<reference evidence="10 11" key="1">
    <citation type="submission" date="2020-11" db="EMBL/GenBank/DDBJ databases">
        <title>Kefir isolates.</title>
        <authorList>
            <person name="Marcisauskas S."/>
            <person name="Kim Y."/>
            <person name="Blasche S."/>
        </authorList>
    </citation>
    <scope>NUCLEOTIDE SEQUENCE [LARGE SCALE GENOMIC DNA]</scope>
    <source>
        <strain evidence="10 11">OG2</strain>
    </source>
</reference>
<keyword evidence="4" id="KW-0132">Cell division</keyword>
<dbReference type="Pfam" id="PF05859">
    <property type="entry name" value="Mis12"/>
    <property type="match status" value="1"/>
</dbReference>
<gene>
    <name evidence="10" type="ORF">C6P45_005111</name>
</gene>
<evidence type="ECO:0000256" key="1">
    <source>
        <dbReference type="ARBA" id="ARBA00004629"/>
    </source>
</evidence>
<dbReference type="AlphaFoldDB" id="A0A9P7BB87"/>
<dbReference type="PANTHER" id="PTHR14527">
    <property type="entry name" value="PROTEIN MIS12 HOMOLOG"/>
    <property type="match status" value="1"/>
</dbReference>
<dbReference type="GO" id="GO:0051382">
    <property type="term" value="P:kinetochore assembly"/>
    <property type="evidence" value="ECO:0007669"/>
    <property type="project" value="TreeGrafter"/>
</dbReference>
<comment type="similarity">
    <text evidence="2">Belongs to the mis12 family.</text>
</comment>
<dbReference type="GO" id="GO:0051301">
    <property type="term" value="P:cell division"/>
    <property type="evidence" value="ECO:0007669"/>
    <property type="project" value="UniProtKB-KW"/>
</dbReference>
<dbReference type="Proteomes" id="UP000750334">
    <property type="component" value="Unassembled WGS sequence"/>
</dbReference>
<evidence type="ECO:0000256" key="6">
    <source>
        <dbReference type="ARBA" id="ARBA00022838"/>
    </source>
</evidence>
<dbReference type="GO" id="GO:0000444">
    <property type="term" value="C:MIS12/MIND type complex"/>
    <property type="evidence" value="ECO:0007669"/>
    <property type="project" value="TreeGrafter"/>
</dbReference>
<keyword evidence="7" id="KW-0175">Coiled coil</keyword>
<evidence type="ECO:0000313" key="10">
    <source>
        <dbReference type="EMBL" id="KAG0668060.1"/>
    </source>
</evidence>
<dbReference type="OrthoDB" id="1884855at2759"/>
<dbReference type="PANTHER" id="PTHR14527:SF2">
    <property type="entry name" value="PROTEIN MIS12 HOMOLOG"/>
    <property type="match status" value="1"/>
</dbReference>
<keyword evidence="11" id="KW-1185">Reference proteome</keyword>
<keyword evidence="6" id="KW-0995">Kinetochore</keyword>
<name>A0A9P7BB87_MAUEX</name>
<keyword evidence="3" id="KW-0158">Chromosome</keyword>
<dbReference type="EMBL" id="PUHR01000081">
    <property type="protein sequence ID" value="KAG0668060.1"/>
    <property type="molecule type" value="Genomic_DNA"/>
</dbReference>
<evidence type="ECO:0000256" key="7">
    <source>
        <dbReference type="ARBA" id="ARBA00023054"/>
    </source>
</evidence>
<proteinExistence type="inferred from homology"/>
<accession>A0A9P7BB87</accession>
<evidence type="ECO:0000256" key="9">
    <source>
        <dbReference type="ARBA" id="ARBA00023328"/>
    </source>
</evidence>
<protein>
    <recommendedName>
        <fullName evidence="12">Kinetochore-associated protein MTW1</fullName>
    </recommendedName>
</protein>
<evidence type="ECO:0000256" key="2">
    <source>
        <dbReference type="ARBA" id="ARBA00008643"/>
    </source>
</evidence>
<dbReference type="InterPro" id="IPR008685">
    <property type="entry name" value="Centromere_Mis12"/>
</dbReference>
<evidence type="ECO:0000313" key="11">
    <source>
        <dbReference type="Proteomes" id="UP000750334"/>
    </source>
</evidence>
<keyword evidence="8" id="KW-0131">Cell cycle</keyword>
<evidence type="ECO:0000256" key="4">
    <source>
        <dbReference type="ARBA" id="ARBA00022618"/>
    </source>
</evidence>
<dbReference type="GO" id="GO:0000070">
    <property type="term" value="P:mitotic sister chromatid segregation"/>
    <property type="evidence" value="ECO:0007669"/>
    <property type="project" value="TreeGrafter"/>
</dbReference>
<evidence type="ECO:0000256" key="5">
    <source>
        <dbReference type="ARBA" id="ARBA00022776"/>
    </source>
</evidence>
<keyword evidence="9" id="KW-0137">Centromere</keyword>
<keyword evidence="5" id="KW-0498">Mitosis</keyword>
<comment type="caution">
    <text evidence="10">The sequence shown here is derived from an EMBL/GenBank/DDBJ whole genome shotgun (WGS) entry which is preliminary data.</text>
</comment>
<evidence type="ECO:0000256" key="8">
    <source>
        <dbReference type="ARBA" id="ARBA00023306"/>
    </source>
</evidence>
<dbReference type="GO" id="GO:0005634">
    <property type="term" value="C:nucleus"/>
    <property type="evidence" value="ECO:0007669"/>
    <property type="project" value="InterPro"/>
</dbReference>
<organism evidence="10 11">
    <name type="scientific">Maudiozyma exigua</name>
    <name type="common">Yeast</name>
    <name type="synonym">Kazachstania exigua</name>
    <dbReference type="NCBI Taxonomy" id="34358"/>
    <lineage>
        <taxon>Eukaryota</taxon>
        <taxon>Fungi</taxon>
        <taxon>Dikarya</taxon>
        <taxon>Ascomycota</taxon>
        <taxon>Saccharomycotina</taxon>
        <taxon>Saccharomycetes</taxon>
        <taxon>Saccharomycetales</taxon>
        <taxon>Saccharomycetaceae</taxon>
        <taxon>Maudiozyma</taxon>
    </lineage>
</organism>
<evidence type="ECO:0000256" key="3">
    <source>
        <dbReference type="ARBA" id="ARBA00022454"/>
    </source>
</evidence>
<sequence length="282" mass="33002">MSAPNLQSTAILTEHLEYPPISLLDDIINNVNDIMYKCTAAMEKYLLRKSDIEGHDYSEEIRVGIAKLETLLEHTVDKNFDKLELYVLRNVLTIPSELLENNVFLLKHQQNLDTQWVMDPKNQDKDNDILTKKMIEIETKLTKNQLIRDKIKQIKLLKKEIENFKIFIERNIKQLLEIESMENGIPLKEMFQSLRPIDESMRLLTSQLKQLYNDSEEYCSNEMVQSITKQKDNNNNVIMSRAKYIDRATSTLLNPSESIPYHSNTNIQIQIRDPDLSLFNDI</sequence>